<dbReference type="RefSeq" id="WP_064801093.1">
    <property type="nucleotide sequence ID" value="NZ_CP016022.1"/>
</dbReference>
<evidence type="ECO:0000256" key="2">
    <source>
        <dbReference type="ARBA" id="ARBA00022526"/>
    </source>
</evidence>
<dbReference type="Gene3D" id="2.130.10.10">
    <property type="entry name" value="YVTN repeat-like/Quinoprotein amine dehydrogenase"/>
    <property type="match status" value="4"/>
</dbReference>
<feature type="compositionally biased region" description="Low complexity" evidence="3">
    <location>
        <begin position="59"/>
        <end position="73"/>
    </location>
</feature>
<dbReference type="Proteomes" id="UP000078572">
    <property type="component" value="Chromosome 1"/>
</dbReference>
<dbReference type="AlphaFoldDB" id="A0A191ZSE4"/>
<dbReference type="InterPro" id="IPR011048">
    <property type="entry name" value="Haem_d1_sf"/>
</dbReference>
<reference evidence="5" key="1">
    <citation type="submission" date="2016-06" db="EMBL/GenBank/DDBJ databases">
        <authorList>
            <person name="Xu Y."/>
            <person name="Nagy A."/>
            <person name="Yan X."/>
            <person name="Kim S.W."/>
            <person name="Haley B."/>
            <person name="Liu N.T."/>
            <person name="Nou X."/>
        </authorList>
    </citation>
    <scope>NUCLEOTIDE SEQUENCE [LARGE SCALE GENOMIC DNA]</scope>
    <source>
        <strain evidence="5">ATCC 49129</strain>
    </source>
</reference>
<dbReference type="GeneID" id="61524428"/>
<evidence type="ECO:0000256" key="3">
    <source>
        <dbReference type="SAM" id="MobiDB-lite"/>
    </source>
</evidence>
<comment type="similarity">
    <text evidence="1">Belongs to the cycloisomerase 2 family.</text>
</comment>
<accession>A0A191ZSE4</accession>
<proteinExistence type="inferred from homology"/>
<keyword evidence="2" id="KW-0119">Carbohydrate metabolism</keyword>
<feature type="compositionally biased region" description="Pro residues" evidence="3">
    <location>
        <begin position="74"/>
        <end position="102"/>
    </location>
</feature>
<feature type="region of interest" description="Disordered" evidence="3">
    <location>
        <begin position="54"/>
        <end position="102"/>
    </location>
</feature>
<dbReference type="STRING" id="190721.ACS15_0038"/>
<dbReference type="PANTHER" id="PTHR30344">
    <property type="entry name" value="6-PHOSPHOGLUCONOLACTONASE-RELATED"/>
    <property type="match status" value="1"/>
</dbReference>
<name>A0A191ZSE4_9RALS</name>
<dbReference type="InterPro" id="IPR015943">
    <property type="entry name" value="WD40/YVTN_repeat-like_dom_sf"/>
</dbReference>
<dbReference type="InterPro" id="IPR019405">
    <property type="entry name" value="Lactonase_7-beta_prop"/>
</dbReference>
<dbReference type="InterPro" id="IPR050282">
    <property type="entry name" value="Cycloisomerase_2"/>
</dbReference>
<gene>
    <name evidence="4" type="ORF">A9Y76_00230</name>
</gene>
<dbReference type="GO" id="GO:0006006">
    <property type="term" value="P:glucose metabolic process"/>
    <property type="evidence" value="ECO:0007669"/>
    <property type="project" value="UniProtKB-KW"/>
</dbReference>
<evidence type="ECO:0000256" key="1">
    <source>
        <dbReference type="ARBA" id="ARBA00005564"/>
    </source>
</evidence>
<dbReference type="OrthoDB" id="8924315at2"/>
<dbReference type="SUPFAM" id="SSF51004">
    <property type="entry name" value="C-terminal (heme d1) domain of cytochrome cd1-nitrite reductase"/>
    <property type="match status" value="1"/>
</dbReference>
<protein>
    <submittedName>
        <fullName evidence="4">Uncharacterized protein</fullName>
    </submittedName>
</protein>
<dbReference type="Pfam" id="PF10282">
    <property type="entry name" value="Lactonase"/>
    <property type="match status" value="3"/>
</dbReference>
<dbReference type="PANTHER" id="PTHR30344:SF1">
    <property type="entry name" value="6-PHOSPHOGLUCONOLACTONASE"/>
    <property type="match status" value="1"/>
</dbReference>
<dbReference type="GO" id="GO:0017057">
    <property type="term" value="F:6-phosphogluconolactonase activity"/>
    <property type="evidence" value="ECO:0007669"/>
    <property type="project" value="TreeGrafter"/>
</dbReference>
<keyword evidence="5" id="KW-1185">Reference proteome</keyword>
<sequence length="535" mass="52185">MAELSIAQGENIGSAAAQPLPAPIPPAHPQYPHSLHGAALVMAAALSLGLTGCGGGGDDASSSTTPPTNNATPAPTPAPTPTPSPAPAPKPAPVPAPAPAPAPAPTYSVGGTVSGLSAGKTVTLLDNGGDAVVVNANGNFQFPTKLAQGKPYAATVGTRPSGENCTVTNGSGTVGTANVTTIAVACILRPLFGYAVNSNDGTVSAFTLDATTGMPTVIGTTPVAVGQVPLSLTIDPAGKFVYVANAVDSTITTLSIDPNTGVLTVVGSPTTTGASTTPYSIARTPNGKFTYTANFGSNTLSAFSINASTGALSAATSIPAGANPYTVTINSAGTFAYVVNNNSGGTTGTAMAFAINSSTGLLTQTGSTVNAGNSPEFIAVNPAGSVAYVANSGDSTIGIYSITAGALAATSTTVSTGANSGPNYIAISPSGGFLYETNVLTNNLNVFSINPSNGALTLVQTVDTTATSTASNSVGHGPVTVLLNPAGTFAYVVSAIDNSVTAYSINASTGMLTAVANGSAATGKIPRGMAIVAVP</sequence>
<keyword evidence="2" id="KW-0313">Glucose metabolism</keyword>
<dbReference type="EMBL" id="CP016022">
    <property type="protein sequence ID" value="ANJ71007.1"/>
    <property type="molecule type" value="Genomic_DNA"/>
</dbReference>
<evidence type="ECO:0000313" key="4">
    <source>
        <dbReference type="EMBL" id="ANJ71007.1"/>
    </source>
</evidence>
<evidence type="ECO:0000313" key="5">
    <source>
        <dbReference type="Proteomes" id="UP000078572"/>
    </source>
</evidence>
<organism evidence="4 5">
    <name type="scientific">Ralstonia insidiosa</name>
    <dbReference type="NCBI Taxonomy" id="190721"/>
    <lineage>
        <taxon>Bacteria</taxon>
        <taxon>Pseudomonadati</taxon>
        <taxon>Pseudomonadota</taxon>
        <taxon>Betaproteobacteria</taxon>
        <taxon>Burkholderiales</taxon>
        <taxon>Burkholderiaceae</taxon>
        <taxon>Ralstonia</taxon>
    </lineage>
</organism>